<dbReference type="GO" id="GO:0003700">
    <property type="term" value="F:DNA-binding transcription factor activity"/>
    <property type="evidence" value="ECO:0007669"/>
    <property type="project" value="InterPro"/>
</dbReference>
<keyword evidence="13" id="KW-1185">Reference proteome</keyword>
<dbReference type="FunFam" id="2.20.25.80:FF:000003">
    <property type="entry name" value="WRKY transcription factor 57"/>
    <property type="match status" value="1"/>
</dbReference>
<dbReference type="GO" id="GO:0046872">
    <property type="term" value="F:metal ion binding"/>
    <property type="evidence" value="ECO:0007669"/>
    <property type="project" value="UniProtKB-KW"/>
</dbReference>
<keyword evidence="6" id="KW-0238">DNA-binding</keyword>
<comment type="caution">
    <text evidence="12">The sequence shown here is derived from an EMBL/GenBank/DDBJ whole genome shotgun (WGS) entry which is preliminary data.</text>
</comment>
<evidence type="ECO:0000256" key="9">
    <source>
        <dbReference type="ARBA" id="ARBA00061157"/>
    </source>
</evidence>
<reference evidence="12" key="1">
    <citation type="submission" date="2023-10" db="EMBL/GenBank/DDBJ databases">
        <title>Chromosome-level genome of the transformable northern wattle, Acacia crassicarpa.</title>
        <authorList>
            <person name="Massaro I."/>
            <person name="Sinha N.R."/>
            <person name="Poethig S."/>
            <person name="Leichty A.R."/>
        </authorList>
    </citation>
    <scope>NUCLEOTIDE SEQUENCE</scope>
    <source>
        <strain evidence="12">Acra3RX</strain>
        <tissue evidence="12">Leaf</tissue>
    </source>
</reference>
<evidence type="ECO:0000256" key="10">
    <source>
        <dbReference type="SAM" id="MobiDB-lite"/>
    </source>
</evidence>
<evidence type="ECO:0000256" key="4">
    <source>
        <dbReference type="ARBA" id="ARBA00022833"/>
    </source>
</evidence>
<dbReference type="Pfam" id="PF03106">
    <property type="entry name" value="WRKY"/>
    <property type="match status" value="2"/>
</dbReference>
<feature type="domain" description="WRKY" evidence="11">
    <location>
        <begin position="325"/>
        <end position="390"/>
    </location>
</feature>
<evidence type="ECO:0000313" key="12">
    <source>
        <dbReference type="EMBL" id="KAK4276355.1"/>
    </source>
</evidence>
<dbReference type="InterPro" id="IPR036576">
    <property type="entry name" value="WRKY_dom_sf"/>
</dbReference>
<evidence type="ECO:0000256" key="8">
    <source>
        <dbReference type="ARBA" id="ARBA00023242"/>
    </source>
</evidence>
<dbReference type="Gene3D" id="2.20.25.80">
    <property type="entry name" value="WRKY domain"/>
    <property type="match status" value="2"/>
</dbReference>
<keyword evidence="7" id="KW-0804">Transcription</keyword>
<name>A0AAE1MTA7_9FABA</name>
<evidence type="ECO:0000313" key="13">
    <source>
        <dbReference type="Proteomes" id="UP001293593"/>
    </source>
</evidence>
<dbReference type="PANTHER" id="PTHR31221">
    <property type="entry name" value="WRKY TRANSCRIPTION FACTOR PROTEIN 1-RELATED"/>
    <property type="match status" value="1"/>
</dbReference>
<sequence length="515" mass="56785">MVSSDKSADRNVSSDKLHQRLSSQSDITVSQKTCDDKIDSSNPERAGRIPSVASEKEVQDSDATPDALQSDQEGSACTSPLQRSLQSPNTDQRPLQSSEESPSIICEKSSKDCVAESDATAIAGKSEQRSTCSLTEKPLQNHSSIPRALHCGQDSPSIAREKVSKDGYNWRKYGQKNVKGNEYIRSYYKCTHPNCPAKKQLERSNNGQIIDTFCIGQHNHPQVNSLRPVEEKSNKPSLAEMKEKTSIEHGCVPQQIKSLETHPVSTVSTMNQVKAAPLQSIRTSDVVLANEDPEPKRLKIKNINADAPVIEKSVGESRFVVQTSSEVDFINDGYRWRKYGQKLVKGNPNPRSYYRCSSPGCPVKKHVERASHDQKIVITTYEGHHDHESPSGRTVIHNGAADTSTAIINSDSGTKSRENSVCVHPAKQQSQEQPNPNAEQIAKPKTCDMDESQEIDTQVSESEKEQNGNMGVGNDSGSEPPCRLNKQQKDEQVRTISEEGKLNKQSEADAEPVQN</sequence>
<evidence type="ECO:0000256" key="5">
    <source>
        <dbReference type="ARBA" id="ARBA00023015"/>
    </source>
</evidence>
<dbReference type="PROSITE" id="PS50811">
    <property type="entry name" value="WRKY"/>
    <property type="match status" value="2"/>
</dbReference>
<evidence type="ECO:0000256" key="2">
    <source>
        <dbReference type="ARBA" id="ARBA00022723"/>
    </source>
</evidence>
<keyword evidence="8" id="KW-0539">Nucleus</keyword>
<protein>
    <recommendedName>
        <fullName evidence="11">WRKY domain-containing protein</fullName>
    </recommendedName>
</protein>
<feature type="region of interest" description="Disordered" evidence="10">
    <location>
        <begin position="1"/>
        <end position="105"/>
    </location>
</feature>
<evidence type="ECO:0000259" key="11">
    <source>
        <dbReference type="PROSITE" id="PS50811"/>
    </source>
</evidence>
<keyword evidence="4" id="KW-0862">Zinc</keyword>
<accession>A0AAE1MTA7</accession>
<feature type="domain" description="WRKY" evidence="11">
    <location>
        <begin position="159"/>
        <end position="223"/>
    </location>
</feature>
<feature type="compositionally biased region" description="Polar residues" evidence="10">
    <location>
        <begin position="67"/>
        <end position="101"/>
    </location>
</feature>
<evidence type="ECO:0000256" key="6">
    <source>
        <dbReference type="ARBA" id="ARBA00023125"/>
    </source>
</evidence>
<feature type="compositionally biased region" description="Basic and acidic residues" evidence="10">
    <location>
        <begin position="1"/>
        <end position="18"/>
    </location>
</feature>
<dbReference type="SUPFAM" id="SSF118290">
    <property type="entry name" value="WRKY DNA-binding domain"/>
    <property type="match status" value="2"/>
</dbReference>
<keyword evidence="5" id="KW-0805">Transcription regulation</keyword>
<keyword evidence="3" id="KW-0677">Repeat</keyword>
<dbReference type="InterPro" id="IPR044810">
    <property type="entry name" value="WRKY_plant"/>
</dbReference>
<dbReference type="GO" id="GO:0005634">
    <property type="term" value="C:nucleus"/>
    <property type="evidence" value="ECO:0007669"/>
    <property type="project" value="UniProtKB-SubCell"/>
</dbReference>
<feature type="compositionally biased region" description="Polar residues" evidence="10">
    <location>
        <begin position="427"/>
        <end position="438"/>
    </location>
</feature>
<dbReference type="SMART" id="SM00774">
    <property type="entry name" value="WRKY"/>
    <property type="match status" value="2"/>
</dbReference>
<comment type="subcellular location">
    <subcellularLocation>
        <location evidence="1">Nucleus</location>
    </subcellularLocation>
</comment>
<evidence type="ECO:0000256" key="7">
    <source>
        <dbReference type="ARBA" id="ARBA00023163"/>
    </source>
</evidence>
<gene>
    <name evidence="12" type="ORF">QN277_019312</name>
</gene>
<feature type="region of interest" description="Disordered" evidence="10">
    <location>
        <begin position="406"/>
        <end position="515"/>
    </location>
</feature>
<keyword evidence="2" id="KW-0479">Metal-binding</keyword>
<feature type="compositionally biased region" description="Basic and acidic residues" evidence="10">
    <location>
        <begin position="487"/>
        <end position="507"/>
    </location>
</feature>
<comment type="similarity">
    <text evidence="9">Belongs to the WRKY group I family.</text>
</comment>
<dbReference type="PANTHER" id="PTHR31221:SF125">
    <property type="entry name" value="WRKY TRANSCRIPTION FACTOR 1"/>
    <property type="match status" value="1"/>
</dbReference>
<dbReference type="Proteomes" id="UP001293593">
    <property type="component" value="Unassembled WGS sequence"/>
</dbReference>
<proteinExistence type="inferred from homology"/>
<organism evidence="12 13">
    <name type="scientific">Acacia crassicarpa</name>
    <name type="common">northern wattle</name>
    <dbReference type="NCBI Taxonomy" id="499986"/>
    <lineage>
        <taxon>Eukaryota</taxon>
        <taxon>Viridiplantae</taxon>
        <taxon>Streptophyta</taxon>
        <taxon>Embryophyta</taxon>
        <taxon>Tracheophyta</taxon>
        <taxon>Spermatophyta</taxon>
        <taxon>Magnoliopsida</taxon>
        <taxon>eudicotyledons</taxon>
        <taxon>Gunneridae</taxon>
        <taxon>Pentapetalae</taxon>
        <taxon>rosids</taxon>
        <taxon>fabids</taxon>
        <taxon>Fabales</taxon>
        <taxon>Fabaceae</taxon>
        <taxon>Caesalpinioideae</taxon>
        <taxon>mimosoid clade</taxon>
        <taxon>Acacieae</taxon>
        <taxon>Acacia</taxon>
    </lineage>
</organism>
<dbReference type="EMBL" id="JAWXYG010000004">
    <property type="protein sequence ID" value="KAK4276355.1"/>
    <property type="molecule type" value="Genomic_DNA"/>
</dbReference>
<dbReference type="InterPro" id="IPR003657">
    <property type="entry name" value="WRKY_dom"/>
</dbReference>
<dbReference type="FunFam" id="2.20.25.80:FF:000006">
    <property type="entry name" value="WRKY transcription factor"/>
    <property type="match status" value="1"/>
</dbReference>
<feature type="compositionally biased region" description="Polar residues" evidence="10">
    <location>
        <begin position="20"/>
        <end position="32"/>
    </location>
</feature>
<evidence type="ECO:0000256" key="1">
    <source>
        <dbReference type="ARBA" id="ARBA00004123"/>
    </source>
</evidence>
<evidence type="ECO:0000256" key="3">
    <source>
        <dbReference type="ARBA" id="ARBA00022737"/>
    </source>
</evidence>
<dbReference type="GO" id="GO:0043565">
    <property type="term" value="F:sequence-specific DNA binding"/>
    <property type="evidence" value="ECO:0007669"/>
    <property type="project" value="InterPro"/>
</dbReference>
<dbReference type="AlphaFoldDB" id="A0AAE1MTA7"/>